<dbReference type="CDD" id="cd11072">
    <property type="entry name" value="CYP71-like"/>
    <property type="match status" value="1"/>
</dbReference>
<dbReference type="PRINTS" id="PR00385">
    <property type="entry name" value="P450"/>
</dbReference>
<evidence type="ECO:0000256" key="14">
    <source>
        <dbReference type="RuleBase" id="RU000461"/>
    </source>
</evidence>
<reference evidence="16 17" key="1">
    <citation type="journal article" date="2019" name="Sci. Rep.">
        <title>A high-quality genome of Eragrostis curvula grass provides insights into Poaceae evolution and supports new strategies to enhance forage quality.</title>
        <authorList>
            <person name="Carballo J."/>
            <person name="Santos B.A.C.M."/>
            <person name="Zappacosta D."/>
            <person name="Garbus I."/>
            <person name="Selva J.P."/>
            <person name="Gallo C.A."/>
            <person name="Diaz A."/>
            <person name="Albertini E."/>
            <person name="Caccamo M."/>
            <person name="Echenique V."/>
        </authorList>
    </citation>
    <scope>NUCLEOTIDE SEQUENCE [LARGE SCALE GENOMIC DNA]</scope>
    <source>
        <strain evidence="17">cv. Victoria</strain>
        <tissue evidence="16">Leaf</tissue>
    </source>
</reference>
<feature type="transmembrane region" description="Helical" evidence="15">
    <location>
        <begin position="12"/>
        <end position="35"/>
    </location>
</feature>
<comment type="caution">
    <text evidence="16">The sequence shown here is derived from an EMBL/GenBank/DDBJ whole genome shotgun (WGS) entry which is preliminary data.</text>
</comment>
<proteinExistence type="inferred from homology"/>
<accession>A0A5J9W7D6</accession>
<evidence type="ECO:0000256" key="3">
    <source>
        <dbReference type="ARBA" id="ARBA00005179"/>
    </source>
</evidence>
<dbReference type="Gene3D" id="1.10.630.10">
    <property type="entry name" value="Cytochrome P450"/>
    <property type="match status" value="1"/>
</dbReference>
<keyword evidence="10 13" id="KW-0408">Iron</keyword>
<dbReference type="InterPro" id="IPR017972">
    <property type="entry name" value="Cyt_P450_CS"/>
</dbReference>
<evidence type="ECO:0000256" key="7">
    <source>
        <dbReference type="ARBA" id="ARBA00022723"/>
    </source>
</evidence>
<keyword evidence="6 15" id="KW-0812">Transmembrane</keyword>
<evidence type="ECO:0000256" key="15">
    <source>
        <dbReference type="SAM" id="Phobius"/>
    </source>
</evidence>
<evidence type="ECO:0000256" key="11">
    <source>
        <dbReference type="ARBA" id="ARBA00023033"/>
    </source>
</evidence>
<dbReference type="GO" id="GO:0020037">
    <property type="term" value="F:heme binding"/>
    <property type="evidence" value="ECO:0007669"/>
    <property type="project" value="InterPro"/>
</dbReference>
<evidence type="ECO:0000256" key="10">
    <source>
        <dbReference type="ARBA" id="ARBA00023004"/>
    </source>
</evidence>
<comment type="cofactor">
    <cofactor evidence="1 13">
        <name>heme</name>
        <dbReference type="ChEBI" id="CHEBI:30413"/>
    </cofactor>
</comment>
<gene>
    <name evidence="16" type="ORF">EJB05_10341</name>
</gene>
<evidence type="ECO:0000256" key="2">
    <source>
        <dbReference type="ARBA" id="ARBA00004370"/>
    </source>
</evidence>
<evidence type="ECO:0000256" key="6">
    <source>
        <dbReference type="ARBA" id="ARBA00022692"/>
    </source>
</evidence>
<evidence type="ECO:0000256" key="4">
    <source>
        <dbReference type="ARBA" id="ARBA00010617"/>
    </source>
</evidence>
<keyword evidence="5 13" id="KW-0349">Heme</keyword>
<dbReference type="InterPro" id="IPR001128">
    <property type="entry name" value="Cyt_P450"/>
</dbReference>
<dbReference type="PANTHER" id="PTHR47955:SF14">
    <property type="entry name" value="OS01G0543600 PROTEIN"/>
    <property type="match status" value="1"/>
</dbReference>
<evidence type="ECO:0000256" key="9">
    <source>
        <dbReference type="ARBA" id="ARBA00023002"/>
    </source>
</evidence>
<comment type="subcellular location">
    <subcellularLocation>
        <location evidence="2">Membrane</location>
    </subcellularLocation>
</comment>
<keyword evidence="17" id="KW-1185">Reference proteome</keyword>
<dbReference type="Pfam" id="PF00067">
    <property type="entry name" value="p450"/>
    <property type="match status" value="1"/>
</dbReference>
<dbReference type="GO" id="GO:0004497">
    <property type="term" value="F:monooxygenase activity"/>
    <property type="evidence" value="ECO:0007669"/>
    <property type="project" value="UniProtKB-KW"/>
</dbReference>
<keyword evidence="9 14" id="KW-0560">Oxidoreductase</keyword>
<dbReference type="GO" id="GO:0005506">
    <property type="term" value="F:iron ion binding"/>
    <property type="evidence" value="ECO:0007669"/>
    <property type="project" value="InterPro"/>
</dbReference>
<evidence type="ECO:0000256" key="5">
    <source>
        <dbReference type="ARBA" id="ARBA00022617"/>
    </source>
</evidence>
<evidence type="ECO:0000256" key="13">
    <source>
        <dbReference type="PIRSR" id="PIRSR602401-1"/>
    </source>
</evidence>
<dbReference type="PRINTS" id="PR00463">
    <property type="entry name" value="EP450I"/>
</dbReference>
<keyword evidence="8 15" id="KW-1133">Transmembrane helix</keyword>
<dbReference type="AlphaFoldDB" id="A0A5J9W7D6"/>
<dbReference type="OrthoDB" id="1470350at2759"/>
<evidence type="ECO:0000256" key="12">
    <source>
        <dbReference type="ARBA" id="ARBA00023136"/>
    </source>
</evidence>
<dbReference type="Proteomes" id="UP000324897">
    <property type="component" value="Unassembled WGS sequence"/>
</dbReference>
<comment type="similarity">
    <text evidence="4 14">Belongs to the cytochrome P450 family.</text>
</comment>
<name>A0A5J9W7D6_9POAL</name>
<keyword evidence="12 15" id="KW-0472">Membrane</keyword>
<protein>
    <submittedName>
        <fullName evidence="16">Uncharacterized protein</fullName>
    </submittedName>
</protein>
<dbReference type="InterPro" id="IPR002401">
    <property type="entry name" value="Cyt_P450_E_grp-I"/>
</dbReference>
<keyword evidence="11 14" id="KW-0503">Monooxygenase</keyword>
<dbReference type="GO" id="GO:0016020">
    <property type="term" value="C:membrane"/>
    <property type="evidence" value="ECO:0007669"/>
    <property type="project" value="UniProtKB-SubCell"/>
</dbReference>
<keyword evidence="7 13" id="KW-0479">Metal-binding</keyword>
<dbReference type="FunFam" id="1.10.630.10:FF:000055">
    <property type="entry name" value="Cytochrome P450 71A26"/>
    <property type="match status" value="1"/>
</dbReference>
<evidence type="ECO:0000313" key="17">
    <source>
        <dbReference type="Proteomes" id="UP000324897"/>
    </source>
</evidence>
<evidence type="ECO:0000256" key="8">
    <source>
        <dbReference type="ARBA" id="ARBA00022989"/>
    </source>
</evidence>
<dbReference type="InterPro" id="IPR036396">
    <property type="entry name" value="Cyt_P450_sf"/>
</dbReference>
<dbReference type="Gramene" id="TVU43843">
    <property type="protein sequence ID" value="TVU43843"/>
    <property type="gene ID" value="EJB05_10341"/>
</dbReference>
<evidence type="ECO:0000313" key="16">
    <source>
        <dbReference type="EMBL" id="TVU43843.1"/>
    </source>
</evidence>
<comment type="pathway">
    <text evidence="3">Secondary metabolite biosynthesis.</text>
</comment>
<dbReference type="PANTHER" id="PTHR47955">
    <property type="entry name" value="CYTOCHROME P450 FAMILY 71 PROTEIN"/>
    <property type="match status" value="1"/>
</dbReference>
<organism evidence="16 17">
    <name type="scientific">Eragrostis curvula</name>
    <name type="common">weeping love grass</name>
    <dbReference type="NCBI Taxonomy" id="38414"/>
    <lineage>
        <taxon>Eukaryota</taxon>
        <taxon>Viridiplantae</taxon>
        <taxon>Streptophyta</taxon>
        <taxon>Embryophyta</taxon>
        <taxon>Tracheophyta</taxon>
        <taxon>Spermatophyta</taxon>
        <taxon>Magnoliopsida</taxon>
        <taxon>Liliopsida</taxon>
        <taxon>Poales</taxon>
        <taxon>Poaceae</taxon>
        <taxon>PACMAD clade</taxon>
        <taxon>Chloridoideae</taxon>
        <taxon>Eragrostideae</taxon>
        <taxon>Eragrostidinae</taxon>
        <taxon>Eragrostis</taxon>
    </lineage>
</organism>
<sequence>MASGAAQELQLVIVHGTLTRALILFLVPLLLLLLIRRCLLSLASSTSTSSPSPPGKLPVIGHLLHLVGSNKPPHVSLRDLAVAHGRDGVLVLQLGAVATVVVSSPSATEGVLRTQDHVLASRPWSPVADIIFYGLTDVAFAPYGEHWRQARKLITTHMLSARKVHSFRHGRHQEVRIVVDKIRCAASSMVDMSEVLGAYTNDVVCRAVLGDSHREKGRNKLLRELIEINVSLLGGFNLEDYFPSLAKVELLRKIICAKANKVSKRWDQLFDKLIDEHQQEASSLSHSHHDEGTADFIHVLLRVQKEYGLTRDSIKAILLDMFEAGIETSYLVLQHAMAELMVNKHVMTKLQTEVRTCTKSDMVTEEDLNNMSYLKAVVKETLRLHPAVPLLVPHLSTADCEINGYSIPSGTRVIVNAWALARDPTLWQRAEEFMPERFLEGGPEAAVDMKGKDYQFVPFGSGRRICPGMNFGIATVEIMLANLMYHFDWELPIGGAVDMTELFGLSLRRKEKLILVPKIH</sequence>
<feature type="binding site" description="axial binding residue" evidence="13">
    <location>
        <position position="466"/>
    </location>
    <ligand>
        <name>heme</name>
        <dbReference type="ChEBI" id="CHEBI:30413"/>
    </ligand>
    <ligandPart>
        <name>Fe</name>
        <dbReference type="ChEBI" id="CHEBI:18248"/>
    </ligandPart>
</feature>
<evidence type="ECO:0000256" key="1">
    <source>
        <dbReference type="ARBA" id="ARBA00001971"/>
    </source>
</evidence>
<dbReference type="GO" id="GO:0016705">
    <property type="term" value="F:oxidoreductase activity, acting on paired donors, with incorporation or reduction of molecular oxygen"/>
    <property type="evidence" value="ECO:0007669"/>
    <property type="project" value="InterPro"/>
</dbReference>
<dbReference type="SUPFAM" id="SSF48264">
    <property type="entry name" value="Cytochrome P450"/>
    <property type="match status" value="1"/>
</dbReference>
<feature type="non-terminal residue" evidence="16">
    <location>
        <position position="1"/>
    </location>
</feature>
<dbReference type="PROSITE" id="PS00086">
    <property type="entry name" value="CYTOCHROME_P450"/>
    <property type="match status" value="1"/>
</dbReference>
<dbReference type="EMBL" id="RWGY01000005">
    <property type="protein sequence ID" value="TVU43843.1"/>
    <property type="molecule type" value="Genomic_DNA"/>
</dbReference>